<name>A0A2W4W107_9CYAN</name>
<dbReference type="InterPro" id="IPR011050">
    <property type="entry name" value="Pectin_lyase_fold/virulence"/>
</dbReference>
<reference evidence="3 4" key="2">
    <citation type="submission" date="2018-06" db="EMBL/GenBank/DDBJ databases">
        <title>Metagenomic assembly of (sub)arctic Cyanobacteria and their associated microbiome from non-axenic cultures.</title>
        <authorList>
            <person name="Baurain D."/>
        </authorList>
    </citation>
    <scope>NUCLEOTIDE SEQUENCE [LARGE SCALE GENOMIC DNA]</scope>
    <source>
        <strain evidence="3">ULC066bin1</strain>
    </source>
</reference>
<evidence type="ECO:0000259" key="2">
    <source>
        <dbReference type="SMART" id="SM00912"/>
    </source>
</evidence>
<keyword evidence="1" id="KW-0732">Signal</keyword>
<dbReference type="Pfam" id="PF05860">
    <property type="entry name" value="TPS"/>
    <property type="match status" value="1"/>
</dbReference>
<dbReference type="Proteomes" id="UP000249467">
    <property type="component" value="Unassembled WGS sequence"/>
</dbReference>
<protein>
    <recommendedName>
        <fullName evidence="2">Filamentous haemagglutinin FhaB/tRNA nuclease CdiA-like TPS domain-containing protein</fullName>
    </recommendedName>
</protein>
<organism evidence="3 4">
    <name type="scientific">Pseudanabaena frigida</name>
    <dbReference type="NCBI Taxonomy" id="945775"/>
    <lineage>
        <taxon>Bacteria</taxon>
        <taxon>Bacillati</taxon>
        <taxon>Cyanobacteriota</taxon>
        <taxon>Cyanophyceae</taxon>
        <taxon>Pseudanabaenales</taxon>
        <taxon>Pseudanabaenaceae</taxon>
        <taxon>Pseudanabaena</taxon>
    </lineage>
</organism>
<evidence type="ECO:0000256" key="1">
    <source>
        <dbReference type="SAM" id="SignalP"/>
    </source>
</evidence>
<dbReference type="Gene3D" id="2.160.20.10">
    <property type="entry name" value="Single-stranded right-handed beta-helix, Pectin lyase-like"/>
    <property type="match status" value="1"/>
</dbReference>
<feature type="domain" description="Filamentous haemagglutinin FhaB/tRNA nuclease CdiA-like TPS" evidence="2">
    <location>
        <begin position="30"/>
        <end position="145"/>
    </location>
</feature>
<dbReference type="Pfam" id="PF12770">
    <property type="entry name" value="CHAT"/>
    <property type="match status" value="1"/>
</dbReference>
<evidence type="ECO:0000313" key="3">
    <source>
        <dbReference type="EMBL" id="PZO38864.1"/>
    </source>
</evidence>
<proteinExistence type="predicted"/>
<evidence type="ECO:0000313" key="4">
    <source>
        <dbReference type="Proteomes" id="UP000249467"/>
    </source>
</evidence>
<feature type="chain" id="PRO_5016108911" description="Filamentous haemagglutinin FhaB/tRNA nuclease CdiA-like TPS domain-containing protein" evidence="1">
    <location>
        <begin position="25"/>
        <end position="1434"/>
    </location>
</feature>
<dbReference type="EMBL" id="QBML01000021">
    <property type="protein sequence ID" value="PZO38864.1"/>
    <property type="molecule type" value="Genomic_DNA"/>
</dbReference>
<dbReference type="NCBIfam" id="TIGR01901">
    <property type="entry name" value="adhes_NPXG"/>
    <property type="match status" value="1"/>
</dbReference>
<reference evidence="3 4" key="1">
    <citation type="submission" date="2018-04" db="EMBL/GenBank/DDBJ databases">
        <authorList>
            <person name="Go L.Y."/>
            <person name="Mitchell J.A."/>
        </authorList>
    </citation>
    <scope>NUCLEOTIDE SEQUENCE [LARGE SCALE GENOMIC DNA]</scope>
    <source>
        <strain evidence="3">ULC066bin1</strain>
    </source>
</reference>
<dbReference type="SMART" id="SM00912">
    <property type="entry name" value="Haemagg_act"/>
    <property type="match status" value="1"/>
</dbReference>
<gene>
    <name evidence="3" type="ORF">DCF19_15435</name>
</gene>
<feature type="signal peptide" evidence="1">
    <location>
        <begin position="1"/>
        <end position="24"/>
    </location>
</feature>
<dbReference type="InterPro" id="IPR024983">
    <property type="entry name" value="CHAT_dom"/>
</dbReference>
<dbReference type="SUPFAM" id="SSF51126">
    <property type="entry name" value="Pectin lyase-like"/>
    <property type="match status" value="1"/>
</dbReference>
<dbReference type="InterPro" id="IPR012334">
    <property type="entry name" value="Pectin_lyas_fold"/>
</dbReference>
<dbReference type="InterPro" id="IPR008638">
    <property type="entry name" value="FhaB/CdiA-like_TPS"/>
</dbReference>
<sequence>MRNRFLLSLAVFSTCGYVIQPAIAQIQTDGSTATQVNGNVISPTGVGTVNDGNLFHSFNQFNVTPSGAVFSTGSSSVNGAQINNIINRVTGDTPSSILGTIQSRQAFPNANLYLINPNGIVFGQNARLDIGGSFNANTGTGITFGNNQTFSVDKNSTIFPSGDPKSIQFAVTQPAGIINQGNLQVDTGKGITLTGGSVINTGTLTAPNGNISLTSVAGGSVVELRSPNVVLGLTVTSGAVPPNWNGKITDLPKLAELLTGKFSEANQVVVKPDGSLALVATPIAGDLTVTNGMTVVSGKLDVSSALATGGNIGIFGERVGLVNAQVEASGWTGGGTVLIGGDLQGKGIAPNALRTFIDANSRINVSAILQGDGGKAIVWADQSTRFLGTITANAGAIYGNGGFVEVSGKANLDYRGSVSTLAPNGKIGTLLLDPTDINVIFTSFGDFTSLTEVDQFADPDVGGGTIASNLINASASNVILQATRDINFNTSVTISSSGVGLTAQAGRDINFTDSISTNGGEINFSAGRNITGSAVTGNLSASSLANAGNISLTAGSNISVNSLQAGALAFGNGGNITVQAGGSIQTTGTTIFAANSYSIVTNSRTFGSAGNISLTSSNGAIRVISGEVQAVATNGNAGSILIQAAGNIQTGTIQAATSVVGNGGQIRLISGGTIDSTLGFISANGANGNAGNIFLQGVNNITTGGLTANVVDGSGNAGQIRLISTSGAIDTSASTVQARTLTGVVGLGGSINFQATGNISTNQILATGLLGEGSINLTSSNGAINAAGSLNTSSTDSNAGNITLTAQNNITTNAILTTGLLGGGNINLTSSNGTINAAGSLDTSSTNSNAGNITLNAKTSITAANLIASSSLARGGNINLDPTGDIVFNFADTSGATQGGDFRAFSSGGNIRAIAINPVTFGSCAGSSICTVGGTGGSIFIRHGGLNPFTIGDASINGTLGFVTSGTSILELGKIIPVGTSIFSQGNIAVAPSGSTVLEPPPIVGKLRVPGTIEQKLLGIREVLKKQVDLEFQKGDLAAAFDLIERAYVSELEVFSGNSIKVKAIDIENAQNILSDVSKRTGSAAVLIYPVILSDRLEIMVIPPKDKGKPFNVSTRAAPEQVINGILNQYRADLLDSSSNDYLPNAQKLYDWIMRPIDAELQARKIDTVVFVMDSGLRVIPPGALHDGKQFLIERYAAVNIAALRVTRLEDRDRKNTRILAMGLTEAVGGFSALPSVDVEIRTISSELLAGNPFLNKEFTVSNLQAQRLLNDFGIVHLGTHGKFVSDTDKDSFIQFWDRRLTLDRIPKLRFDNPVVEMLTLSACETAVGNNLGISGLAVESGARSVLASLWAISDAGTAPFMINLYQLFPKAKTKALAIQQAQRSLLDGTIKIENGKIIGIEGIPAISMPKGVGAVDLRHPFFWSPFILVGNWL</sequence>
<accession>A0A2W4W107</accession>
<comment type="caution">
    <text evidence="3">The sequence shown here is derived from an EMBL/GenBank/DDBJ whole genome shotgun (WGS) entry which is preliminary data.</text>
</comment>